<organism evidence="2 3">
    <name type="scientific">Panicum virgatum</name>
    <name type="common">Blackwell switchgrass</name>
    <dbReference type="NCBI Taxonomy" id="38727"/>
    <lineage>
        <taxon>Eukaryota</taxon>
        <taxon>Viridiplantae</taxon>
        <taxon>Streptophyta</taxon>
        <taxon>Embryophyta</taxon>
        <taxon>Tracheophyta</taxon>
        <taxon>Spermatophyta</taxon>
        <taxon>Magnoliopsida</taxon>
        <taxon>Liliopsida</taxon>
        <taxon>Poales</taxon>
        <taxon>Poaceae</taxon>
        <taxon>PACMAD clade</taxon>
        <taxon>Panicoideae</taxon>
        <taxon>Panicodae</taxon>
        <taxon>Paniceae</taxon>
        <taxon>Panicinae</taxon>
        <taxon>Panicum</taxon>
        <taxon>Panicum sect. Hiantes</taxon>
    </lineage>
</organism>
<feature type="region of interest" description="Disordered" evidence="1">
    <location>
        <begin position="163"/>
        <end position="201"/>
    </location>
</feature>
<evidence type="ECO:0000256" key="1">
    <source>
        <dbReference type="SAM" id="MobiDB-lite"/>
    </source>
</evidence>
<evidence type="ECO:0000313" key="3">
    <source>
        <dbReference type="Proteomes" id="UP000823388"/>
    </source>
</evidence>
<protein>
    <submittedName>
        <fullName evidence="2">Uncharacterized protein</fullName>
    </submittedName>
</protein>
<feature type="region of interest" description="Disordered" evidence="1">
    <location>
        <begin position="26"/>
        <end position="51"/>
    </location>
</feature>
<proteinExistence type="predicted"/>
<name>A0A8T0RHU3_PANVG</name>
<reference evidence="2" key="1">
    <citation type="submission" date="2020-05" db="EMBL/GenBank/DDBJ databases">
        <title>WGS assembly of Panicum virgatum.</title>
        <authorList>
            <person name="Lovell J.T."/>
            <person name="Jenkins J."/>
            <person name="Shu S."/>
            <person name="Juenger T.E."/>
            <person name="Schmutz J."/>
        </authorList>
    </citation>
    <scope>NUCLEOTIDE SEQUENCE</scope>
    <source>
        <strain evidence="2">AP13</strain>
    </source>
</reference>
<keyword evidence="3" id="KW-1185">Reference proteome</keyword>
<evidence type="ECO:0000313" key="2">
    <source>
        <dbReference type="EMBL" id="KAG2584610.1"/>
    </source>
</evidence>
<dbReference type="AlphaFoldDB" id="A0A8T0RHU3"/>
<sequence>MMAIEVEGCGAQLVDSVAAFVVSHGTNGAADGGSPIESGRAANQRGEPRREQLGRWRSIDDLLGVRSTGKARTGLQDTHRSRGRRPCSHCAAHLSLCGACGVGAGSAGRGRPARSSRVHAGGPRVPLLRADPERLEAYGRRPVAARTWPALSRSPGSIISLRAHTQAQQQADRSDSERGWASRRAARLGTPPPPPPVPRCKILPRKAFAARRVGLRFEKGAVKKEGKRN</sequence>
<dbReference type="EMBL" id="CM029047">
    <property type="protein sequence ID" value="KAG2584610.1"/>
    <property type="molecule type" value="Genomic_DNA"/>
</dbReference>
<gene>
    <name evidence="2" type="ORF">PVAP13_6KG314112</name>
</gene>
<dbReference type="Proteomes" id="UP000823388">
    <property type="component" value="Chromosome 6K"/>
</dbReference>
<comment type="caution">
    <text evidence="2">The sequence shown here is derived from an EMBL/GenBank/DDBJ whole genome shotgun (WGS) entry which is preliminary data.</text>
</comment>
<accession>A0A8T0RHU3</accession>